<accession>A0ABP1C6D8</accession>
<gene>
    <name evidence="3" type="primary">yjbJ</name>
    <name evidence="3" type="ORF">MECH1_V1_0867</name>
</gene>
<keyword evidence="4" id="KW-1185">Reference proteome</keyword>
<dbReference type="Pfam" id="PF05532">
    <property type="entry name" value="CsbD"/>
    <property type="match status" value="1"/>
</dbReference>
<name>A0ABP1C6D8_9GAMM</name>
<evidence type="ECO:0000256" key="1">
    <source>
        <dbReference type="ARBA" id="ARBA00009129"/>
    </source>
</evidence>
<dbReference type="InterPro" id="IPR036629">
    <property type="entry name" value="YjbJ_sf"/>
</dbReference>
<dbReference type="SUPFAM" id="SSF69047">
    <property type="entry name" value="Hypothetical protein YjbJ"/>
    <property type="match status" value="1"/>
</dbReference>
<dbReference type="PANTHER" id="PTHR34977">
    <property type="entry name" value="UPF0337 PROTEIN YJBJ"/>
    <property type="match status" value="1"/>
</dbReference>
<reference evidence="3 4" key="1">
    <citation type="submission" date="2024-04" db="EMBL/GenBank/DDBJ databases">
        <authorList>
            <person name="Cremers G."/>
        </authorList>
    </citation>
    <scope>NUCLEOTIDE SEQUENCE [LARGE SCALE GENOMIC DNA]</scope>
    <source>
        <strain evidence="3">MeCH1-AG</strain>
    </source>
</reference>
<dbReference type="PIRSF" id="PIRSF039008">
    <property type="entry name" value="YjbJ"/>
    <property type="match status" value="1"/>
</dbReference>
<evidence type="ECO:0000259" key="2">
    <source>
        <dbReference type="Pfam" id="PF05532"/>
    </source>
</evidence>
<dbReference type="EMBL" id="OZ026884">
    <property type="protein sequence ID" value="CAL1239643.1"/>
    <property type="molecule type" value="Genomic_DNA"/>
</dbReference>
<protein>
    <submittedName>
        <fullName evidence="3">Stress response protein</fullName>
    </submittedName>
</protein>
<sequence length="65" mass="7695">MNWDQIKGNWHQLKGTVKAHWGRLTDDELERIAGDQERLVGVIQERYGITREEAEKQVSGFDWRL</sequence>
<dbReference type="PANTHER" id="PTHR34977:SF1">
    <property type="entry name" value="UPF0337 PROTEIN YJBJ"/>
    <property type="match status" value="1"/>
</dbReference>
<dbReference type="Proteomes" id="UP001497493">
    <property type="component" value="Chromosome"/>
</dbReference>
<dbReference type="InterPro" id="IPR026042">
    <property type="entry name" value="YjbJ"/>
</dbReference>
<evidence type="ECO:0000313" key="4">
    <source>
        <dbReference type="Proteomes" id="UP001497493"/>
    </source>
</evidence>
<proteinExistence type="inferred from homology"/>
<dbReference type="RefSeq" id="WP_348759186.1">
    <property type="nucleotide sequence ID" value="NZ_OZ026884.1"/>
</dbReference>
<dbReference type="InterPro" id="IPR050423">
    <property type="entry name" value="UPF0337_stress_rsp"/>
</dbReference>
<comment type="similarity">
    <text evidence="1">Belongs to the UPF0337 (CsbD) family.</text>
</comment>
<dbReference type="Gene3D" id="1.10.1470.10">
    <property type="entry name" value="YjbJ"/>
    <property type="match status" value="1"/>
</dbReference>
<dbReference type="InterPro" id="IPR008462">
    <property type="entry name" value="CsbD"/>
</dbReference>
<organism evidence="3 4">
    <name type="scientific">Candidatus Methylocalor cossyra</name>
    <dbReference type="NCBI Taxonomy" id="3108543"/>
    <lineage>
        <taxon>Bacteria</taxon>
        <taxon>Pseudomonadati</taxon>
        <taxon>Pseudomonadota</taxon>
        <taxon>Gammaproteobacteria</taxon>
        <taxon>Methylococcales</taxon>
        <taxon>Methylococcaceae</taxon>
        <taxon>Candidatus Methylocalor</taxon>
    </lineage>
</organism>
<evidence type="ECO:0000313" key="3">
    <source>
        <dbReference type="EMBL" id="CAL1239643.1"/>
    </source>
</evidence>
<feature type="domain" description="CsbD-like" evidence="2">
    <location>
        <begin position="4"/>
        <end position="56"/>
    </location>
</feature>